<reference evidence="2 3" key="1">
    <citation type="submission" date="2016-06" db="EMBL/GenBank/DDBJ databases">
        <authorList>
            <person name="Kjaerup R.B."/>
            <person name="Dalgaard T.S."/>
            <person name="Juul-Madsen H.R."/>
        </authorList>
    </citation>
    <scope>NUCLEOTIDE SEQUENCE [LARGE SCALE GENOMIC DNA]</scope>
    <source>
        <strain evidence="2">2</strain>
    </source>
</reference>
<dbReference type="EMBL" id="FLQY01000235">
    <property type="protein sequence ID" value="SBT09140.1"/>
    <property type="molecule type" value="Genomic_DNA"/>
</dbReference>
<dbReference type="Proteomes" id="UP000199600">
    <property type="component" value="Unassembled WGS sequence"/>
</dbReference>
<evidence type="ECO:0000313" key="2">
    <source>
        <dbReference type="EMBL" id="SBT09140.1"/>
    </source>
</evidence>
<proteinExistence type="predicted"/>
<name>A0A1A8XVV1_9RHOO</name>
<dbReference type="Pfam" id="PF24125">
    <property type="entry name" value="Cds6_C"/>
    <property type="match status" value="1"/>
</dbReference>
<sequence length="65" mass="7738">MNAGKEWIKVKLSNLSMFRNPGKEELVIVSFEQDYQSNNLNNQMKKRQYWIREDGDWKIIFEGAA</sequence>
<dbReference type="AlphaFoldDB" id="A0A1A8XVV1"/>
<evidence type="ECO:0000313" key="3">
    <source>
        <dbReference type="Proteomes" id="UP000199600"/>
    </source>
</evidence>
<accession>A0A1A8XVV1</accession>
<dbReference type="InterPro" id="IPR056203">
    <property type="entry name" value="Cds6_C"/>
</dbReference>
<protein>
    <recommendedName>
        <fullName evidence="1">Cds6 C-terminal domain-containing protein</fullName>
    </recommendedName>
</protein>
<feature type="domain" description="Cds6 C-terminal" evidence="1">
    <location>
        <begin position="2"/>
        <end position="62"/>
    </location>
</feature>
<gene>
    <name evidence="2" type="ORF">PROAA_310001</name>
</gene>
<organism evidence="2 3">
    <name type="scientific">Candidatus Propionivibrio aalborgensis</name>
    <dbReference type="NCBI Taxonomy" id="1860101"/>
    <lineage>
        <taxon>Bacteria</taxon>
        <taxon>Pseudomonadati</taxon>
        <taxon>Pseudomonadota</taxon>
        <taxon>Betaproteobacteria</taxon>
        <taxon>Rhodocyclales</taxon>
        <taxon>Rhodocyclaceae</taxon>
        <taxon>Propionivibrio</taxon>
    </lineage>
</organism>
<evidence type="ECO:0000259" key="1">
    <source>
        <dbReference type="Pfam" id="PF24125"/>
    </source>
</evidence>
<keyword evidence="3" id="KW-1185">Reference proteome</keyword>